<comment type="caution">
    <text evidence="2">The sequence shown here is derived from an EMBL/GenBank/DDBJ whole genome shotgun (WGS) entry which is preliminary data.</text>
</comment>
<dbReference type="EMBL" id="FNND01000003">
    <property type="protein sequence ID" value="SDW66910.1"/>
    <property type="molecule type" value="Genomic_DNA"/>
</dbReference>
<protein>
    <submittedName>
        <fullName evidence="2">Protein involved in gliding motility GldN</fullName>
    </submittedName>
</protein>
<keyword evidence="1" id="KW-0732">Signal</keyword>
<feature type="chain" id="PRO_5028993723" evidence="1">
    <location>
        <begin position="24"/>
        <end position="300"/>
    </location>
</feature>
<dbReference type="RefSeq" id="WP_016420520.1">
    <property type="nucleotide sequence ID" value="NZ_CBDFAJ010000134.1"/>
</dbReference>
<dbReference type="AlphaFoldDB" id="A0A1H2VFB4"/>
<reference evidence="2 3" key="1">
    <citation type="submission" date="2016-10" db="EMBL/GenBank/DDBJ databases">
        <authorList>
            <person name="Varghese N."/>
            <person name="Submissions S."/>
        </authorList>
    </citation>
    <scope>NUCLEOTIDE SEQUENCE [LARGE SCALE GENOMIC DNA]</scope>
    <source>
        <strain evidence="2 3">DSM 11449</strain>
    </source>
</reference>
<evidence type="ECO:0000313" key="2">
    <source>
        <dbReference type="EMBL" id="SDW66910.1"/>
    </source>
</evidence>
<keyword evidence="3" id="KW-1185">Reference proteome</keyword>
<dbReference type="OrthoDB" id="1141916at2"/>
<gene>
    <name evidence="2" type="ORF">SAMN05444420_103163</name>
</gene>
<organism evidence="2 3">
    <name type="scientific">Capnocytophaga granulosa</name>
    <dbReference type="NCBI Taxonomy" id="45242"/>
    <lineage>
        <taxon>Bacteria</taxon>
        <taxon>Pseudomonadati</taxon>
        <taxon>Bacteroidota</taxon>
        <taxon>Flavobacteriia</taxon>
        <taxon>Flavobacteriales</taxon>
        <taxon>Flavobacteriaceae</taxon>
        <taxon>Capnocytophaga</taxon>
    </lineage>
</organism>
<dbReference type="GeneID" id="85016904"/>
<feature type="signal peptide" evidence="1">
    <location>
        <begin position="1"/>
        <end position="23"/>
    </location>
</feature>
<proteinExistence type="predicted"/>
<accession>A0A1H2VFB4</accession>
<dbReference type="NCBIfam" id="TIGR03523">
    <property type="entry name" value="GldN"/>
    <property type="match status" value="1"/>
</dbReference>
<dbReference type="Pfam" id="PF19841">
    <property type="entry name" value="GldN"/>
    <property type="match status" value="1"/>
</dbReference>
<dbReference type="Proteomes" id="UP000182771">
    <property type="component" value="Unassembled WGS sequence"/>
</dbReference>
<name>A0A1H2VFB4_9FLAO</name>
<evidence type="ECO:0000313" key="3">
    <source>
        <dbReference type="Proteomes" id="UP000182771"/>
    </source>
</evidence>
<dbReference type="InterPro" id="IPR019847">
    <property type="entry name" value="Gliding_motility_assoc_GldN"/>
</dbReference>
<sequence length="300" mass="35004">MKQALKNILTLSFLWIVSSNAFAQVNILNAKVPSEIGEKTTAQQESDNDVPLPYGYVDDRDIMWSTTTWELVDLEERANFPLLFPIDTMEIGADRRSLYDVLLRAMKEKKLTETYADSYFTEKKSYDDLKYSLSKADTLDAGYEILNQGQPLPPEYIVRTDLTSRDIVQYRIKGLWYFDKRQGELKYRLLGLAPVAPDVSVLGTDDAQSNLVELFWVWYPAARNILHKARVFNQLNSANRVSFDHLLNARRFVGVIYKEDNVYGDREIKKYLPDNALYQLLEAERIKQRIRDREQDMWVY</sequence>
<evidence type="ECO:0000256" key="1">
    <source>
        <dbReference type="SAM" id="SignalP"/>
    </source>
</evidence>